<organism evidence="12 13">
    <name type="scientific">Capillibacterium thermochitinicola</name>
    <dbReference type="NCBI Taxonomy" id="2699427"/>
    <lineage>
        <taxon>Bacteria</taxon>
        <taxon>Bacillati</taxon>
        <taxon>Bacillota</taxon>
        <taxon>Capillibacterium</taxon>
    </lineage>
</organism>
<comment type="caution">
    <text evidence="12">The sequence shown here is derived from an EMBL/GenBank/DDBJ whole genome shotgun (WGS) entry which is preliminary data.</text>
</comment>
<dbReference type="Proteomes" id="UP000657177">
    <property type="component" value="Unassembled WGS sequence"/>
</dbReference>
<evidence type="ECO:0000256" key="3">
    <source>
        <dbReference type="ARBA" id="ARBA00022634"/>
    </source>
</evidence>
<dbReference type="GO" id="GO:0004797">
    <property type="term" value="F:thymidine kinase activity"/>
    <property type="evidence" value="ECO:0007669"/>
    <property type="project" value="UniProtKB-EC"/>
</dbReference>
<feature type="binding site" evidence="9">
    <location>
        <position position="166"/>
    </location>
    <ligand>
        <name>substrate</name>
    </ligand>
</feature>
<dbReference type="Pfam" id="PF00265">
    <property type="entry name" value="TK"/>
    <property type="match status" value="1"/>
</dbReference>
<dbReference type="GO" id="GO:0046104">
    <property type="term" value="P:thymidine metabolic process"/>
    <property type="evidence" value="ECO:0007669"/>
    <property type="project" value="TreeGrafter"/>
</dbReference>
<proteinExistence type="inferred from homology"/>
<feature type="active site" description="Proton acceptor" evidence="8">
    <location>
        <position position="80"/>
    </location>
</feature>
<evidence type="ECO:0000256" key="10">
    <source>
        <dbReference type="RuleBase" id="RU000544"/>
    </source>
</evidence>
<evidence type="ECO:0000256" key="4">
    <source>
        <dbReference type="ARBA" id="ARBA00022679"/>
    </source>
</evidence>
<dbReference type="EMBL" id="JAAKDE010000014">
    <property type="protein sequence ID" value="MBA2133401.1"/>
    <property type="molecule type" value="Genomic_DNA"/>
</dbReference>
<comment type="catalytic activity">
    <reaction evidence="10">
        <text>thymidine + ATP = dTMP + ADP + H(+)</text>
        <dbReference type="Rhea" id="RHEA:19129"/>
        <dbReference type="ChEBI" id="CHEBI:15378"/>
        <dbReference type="ChEBI" id="CHEBI:17748"/>
        <dbReference type="ChEBI" id="CHEBI:30616"/>
        <dbReference type="ChEBI" id="CHEBI:63528"/>
        <dbReference type="ChEBI" id="CHEBI:456216"/>
        <dbReference type="EC" id="2.7.1.21"/>
    </reaction>
</comment>
<keyword evidence="6 10" id="KW-0418">Kinase</keyword>
<dbReference type="PANTHER" id="PTHR11441:SF0">
    <property type="entry name" value="THYMIDINE KINASE, CYTOSOLIC"/>
    <property type="match status" value="1"/>
</dbReference>
<sequence length="185" mass="20549">MLEVITGGMFAGKTDELIRRLERHSIAKRRVVLVKPDLDTRTTKVRTHNGKEFDSITVGSNDTATIEQIINQNEVIGFDEGEFFGEAVYRLLKAYEQKGTAKIFIVAGLDMDSDGEPFGIMPQLMAIASTVTKLHAVCENCFEPANISYSLVEKKAQVLVGGKDKYKALCWRCAAAEEKKKSQNT</sequence>
<dbReference type="RefSeq" id="WP_181339868.1">
    <property type="nucleotide sequence ID" value="NZ_JAAKDE010000014.1"/>
</dbReference>
<keyword evidence="7 10" id="KW-0067">ATP-binding</keyword>
<evidence type="ECO:0000256" key="7">
    <source>
        <dbReference type="ARBA" id="ARBA00022840"/>
    </source>
</evidence>
<evidence type="ECO:0000313" key="12">
    <source>
        <dbReference type="EMBL" id="MBA2133401.1"/>
    </source>
</evidence>
<evidence type="ECO:0000256" key="2">
    <source>
        <dbReference type="ARBA" id="ARBA00012118"/>
    </source>
</evidence>
<feature type="binding site" evidence="9">
    <location>
        <begin position="158"/>
        <end position="161"/>
    </location>
    <ligand>
        <name>substrate</name>
    </ligand>
</feature>
<dbReference type="GO" id="GO:0005524">
    <property type="term" value="F:ATP binding"/>
    <property type="evidence" value="ECO:0007669"/>
    <property type="project" value="UniProtKB-KW"/>
</dbReference>
<evidence type="ECO:0000256" key="11">
    <source>
        <dbReference type="RuleBase" id="RU004165"/>
    </source>
</evidence>
<dbReference type="EC" id="2.7.1.21" evidence="2 10"/>
<evidence type="ECO:0000256" key="6">
    <source>
        <dbReference type="ARBA" id="ARBA00022777"/>
    </source>
</evidence>
<reference evidence="12" key="1">
    <citation type="submission" date="2020-06" db="EMBL/GenBank/DDBJ databases">
        <title>Novel chitinolytic bacterium.</title>
        <authorList>
            <person name="Ungkulpasvich U."/>
            <person name="Kosugi A."/>
            <person name="Uke A."/>
        </authorList>
    </citation>
    <scope>NUCLEOTIDE SEQUENCE</scope>
    <source>
        <strain evidence="12">UUS1-1</strain>
    </source>
</reference>
<evidence type="ECO:0000256" key="1">
    <source>
        <dbReference type="ARBA" id="ARBA00007587"/>
    </source>
</evidence>
<dbReference type="SUPFAM" id="SSF52540">
    <property type="entry name" value="P-loop containing nucleoside triphosphate hydrolases"/>
    <property type="match status" value="1"/>
</dbReference>
<gene>
    <name evidence="12" type="ORF">G5B42_07580</name>
</gene>
<keyword evidence="5 10" id="KW-0547">Nucleotide-binding</keyword>
<dbReference type="PIRSF" id="PIRSF035805">
    <property type="entry name" value="TK_cell"/>
    <property type="match status" value="1"/>
</dbReference>
<dbReference type="InterPro" id="IPR001267">
    <property type="entry name" value="Thymidine_kinase"/>
</dbReference>
<evidence type="ECO:0000256" key="9">
    <source>
        <dbReference type="PIRSR" id="PIRSR035805-2"/>
    </source>
</evidence>
<evidence type="ECO:0000256" key="5">
    <source>
        <dbReference type="ARBA" id="ARBA00022741"/>
    </source>
</evidence>
<dbReference type="AlphaFoldDB" id="A0A8J6HSL8"/>
<keyword evidence="3 10" id="KW-0237">DNA synthesis</keyword>
<dbReference type="SUPFAM" id="SSF57716">
    <property type="entry name" value="Glucocorticoid receptor-like (DNA-binding domain)"/>
    <property type="match status" value="1"/>
</dbReference>
<keyword evidence="13" id="KW-1185">Reference proteome</keyword>
<comment type="similarity">
    <text evidence="1 11">Belongs to the thymidine kinase family.</text>
</comment>
<dbReference type="PANTHER" id="PTHR11441">
    <property type="entry name" value="THYMIDINE KINASE"/>
    <property type="match status" value="1"/>
</dbReference>
<dbReference type="Gene3D" id="3.40.50.300">
    <property type="entry name" value="P-loop containing nucleotide triphosphate hydrolases"/>
    <property type="match status" value="1"/>
</dbReference>
<protein>
    <recommendedName>
        <fullName evidence="2 10">Thymidine kinase</fullName>
        <ecNumber evidence="2 10">2.7.1.21</ecNumber>
    </recommendedName>
</protein>
<evidence type="ECO:0000256" key="8">
    <source>
        <dbReference type="PIRSR" id="PIRSR035805-1"/>
    </source>
</evidence>
<dbReference type="InterPro" id="IPR027417">
    <property type="entry name" value="P-loop_NTPase"/>
</dbReference>
<dbReference type="GO" id="GO:0071897">
    <property type="term" value="P:DNA biosynthetic process"/>
    <property type="evidence" value="ECO:0007669"/>
    <property type="project" value="UniProtKB-KW"/>
</dbReference>
<accession>A0A8J6HSL8</accession>
<dbReference type="Gene3D" id="3.30.60.20">
    <property type="match status" value="1"/>
</dbReference>
<evidence type="ECO:0000313" key="13">
    <source>
        <dbReference type="Proteomes" id="UP000657177"/>
    </source>
</evidence>
<name>A0A8J6HSL8_9FIRM</name>
<keyword evidence="4 10" id="KW-0808">Transferase</keyword>